<organism evidence="2 3">
    <name type="scientific">Pseudoluteimonas lycopersici</name>
    <dbReference type="NCBI Taxonomy" id="1324796"/>
    <lineage>
        <taxon>Bacteria</taxon>
        <taxon>Pseudomonadati</taxon>
        <taxon>Pseudomonadota</taxon>
        <taxon>Gammaproteobacteria</taxon>
        <taxon>Lysobacterales</taxon>
        <taxon>Lysobacteraceae</taxon>
        <taxon>Pseudoluteimonas</taxon>
    </lineage>
</organism>
<dbReference type="OrthoDB" id="6022222at2"/>
<name>A0A516V4H4_9GAMM</name>
<keyword evidence="1" id="KW-0732">Signal</keyword>
<protein>
    <submittedName>
        <fullName evidence="2">Uncharacterized protein</fullName>
    </submittedName>
</protein>
<feature type="chain" id="PRO_5022122235" evidence="1">
    <location>
        <begin position="19"/>
        <end position="163"/>
    </location>
</feature>
<dbReference type="EMBL" id="CP041742">
    <property type="protein sequence ID" value="QDQ73377.1"/>
    <property type="molecule type" value="Genomic_DNA"/>
</dbReference>
<evidence type="ECO:0000313" key="2">
    <source>
        <dbReference type="EMBL" id="QDQ73377.1"/>
    </source>
</evidence>
<reference evidence="2 3" key="1">
    <citation type="submission" date="2019-07" db="EMBL/GenBank/DDBJ databases">
        <title>Lysobacter weifangensis sp. nov., isolated from bensulfuron-methyl contaminated farmland soil.</title>
        <authorList>
            <person name="Zhao H."/>
        </authorList>
    </citation>
    <scope>NUCLEOTIDE SEQUENCE [LARGE SCALE GENOMIC DNA]</scope>
    <source>
        <strain evidence="2 3">CC-Bw-6</strain>
    </source>
</reference>
<proteinExistence type="predicted"/>
<evidence type="ECO:0000313" key="3">
    <source>
        <dbReference type="Proteomes" id="UP000315891"/>
    </source>
</evidence>
<dbReference type="RefSeq" id="WP_143878890.1">
    <property type="nucleotide sequence ID" value="NZ_BAABLZ010000001.1"/>
</dbReference>
<gene>
    <name evidence="2" type="ORF">FNZ56_05565</name>
</gene>
<keyword evidence="3" id="KW-1185">Reference proteome</keyword>
<dbReference type="AlphaFoldDB" id="A0A516V4H4"/>
<dbReference type="Proteomes" id="UP000315891">
    <property type="component" value="Chromosome"/>
</dbReference>
<evidence type="ECO:0000256" key="1">
    <source>
        <dbReference type="SAM" id="SignalP"/>
    </source>
</evidence>
<feature type="signal peptide" evidence="1">
    <location>
        <begin position="1"/>
        <end position="18"/>
    </location>
</feature>
<sequence length="163" mass="17265">MKTLFRLMLIACLVLPFAACKKAEAPKAEKPAVAMPTDPANKQAWMDYMGDIVTRNMDGVSNPNPYAYLLPAESAADFQDQYDSLLDKAKSDVARGIIAGNMLAYGGPSSAKMADLVVAAFTGVQPGTMKGVKVLFIGAAADNDRVKAAVEPAGVTYVFVEAK</sequence>
<accession>A0A516V4H4</accession>